<feature type="repeat" description="MBT" evidence="10">
    <location>
        <begin position="467"/>
        <end position="562"/>
    </location>
</feature>
<reference evidence="13" key="1">
    <citation type="submission" date="2016-06" db="EMBL/GenBank/DDBJ databases">
        <title>De novo assembly and RNA-Seq shows season-dependent expression and editing in black bear kidneys.</title>
        <authorList>
            <person name="Korstanje R."/>
            <person name="Srivastava A."/>
            <person name="Sarsani V.K."/>
            <person name="Sheehan S.M."/>
            <person name="Seger R.L."/>
            <person name="Barter M.E."/>
            <person name="Lindqvist C."/>
            <person name="Brody L.C."/>
            <person name="Mullikin J.C."/>
        </authorList>
    </citation>
    <scope>NUCLEOTIDE SEQUENCE [LARGE SCALE GENOMIC DNA]</scope>
</reference>
<dbReference type="AlphaFoldDB" id="A0A452R7T6"/>
<protein>
    <submittedName>
        <fullName evidence="12">L3MBTL histone methyl-lysine binding protein 1</fullName>
    </submittedName>
</protein>
<dbReference type="GO" id="GO:0005634">
    <property type="term" value="C:nucleus"/>
    <property type="evidence" value="ECO:0007669"/>
    <property type="project" value="UniProtKB-SubCell"/>
</dbReference>
<dbReference type="OMA" id="XCDPSSP"/>
<evidence type="ECO:0000313" key="13">
    <source>
        <dbReference type="Proteomes" id="UP000291022"/>
    </source>
</evidence>
<dbReference type="SUPFAM" id="SSF63748">
    <property type="entry name" value="Tudor/PWWP/MBT"/>
    <property type="match status" value="3"/>
</dbReference>
<dbReference type="Gene3D" id="2.30.30.140">
    <property type="match status" value="3"/>
</dbReference>
<dbReference type="FunFam" id="2.30.30.140:FF:000007">
    <property type="entry name" value="Lethal(3)malignant brain tumor-like protein 1"/>
    <property type="match status" value="1"/>
</dbReference>
<keyword evidence="5" id="KW-0862">Zinc</keyword>
<evidence type="ECO:0000256" key="10">
    <source>
        <dbReference type="PROSITE-ProRule" id="PRU00459"/>
    </source>
</evidence>
<feature type="compositionally biased region" description="Polar residues" evidence="11">
    <location>
        <begin position="211"/>
        <end position="223"/>
    </location>
</feature>
<evidence type="ECO:0000256" key="5">
    <source>
        <dbReference type="ARBA" id="ARBA00022833"/>
    </source>
</evidence>
<evidence type="ECO:0000256" key="8">
    <source>
        <dbReference type="ARBA" id="ARBA00023163"/>
    </source>
</evidence>
<feature type="compositionally biased region" description="Polar residues" evidence="11">
    <location>
        <begin position="182"/>
        <end position="198"/>
    </location>
</feature>
<feature type="compositionally biased region" description="Polar residues" evidence="11">
    <location>
        <begin position="262"/>
        <end position="278"/>
    </location>
</feature>
<keyword evidence="13" id="KW-1185">Reference proteome</keyword>
<dbReference type="CDD" id="cd20134">
    <property type="entry name" value="MBT_L3MBTL1_rpt2"/>
    <property type="match status" value="1"/>
</dbReference>
<dbReference type="CDD" id="cd20137">
    <property type="entry name" value="MBT_L3MBTL1_rpt3"/>
    <property type="match status" value="1"/>
</dbReference>
<keyword evidence="2" id="KW-0479">Metal-binding</keyword>
<keyword evidence="8" id="KW-0804">Transcription</keyword>
<dbReference type="GO" id="GO:0045892">
    <property type="term" value="P:negative regulation of DNA-templated transcription"/>
    <property type="evidence" value="ECO:0007669"/>
    <property type="project" value="TreeGrafter"/>
</dbReference>
<dbReference type="GeneTree" id="ENSGT00940000159708"/>
<evidence type="ECO:0000256" key="2">
    <source>
        <dbReference type="ARBA" id="ARBA00022723"/>
    </source>
</evidence>
<dbReference type="InterPro" id="IPR050548">
    <property type="entry name" value="PcG_chromatin_remod_factors"/>
</dbReference>
<dbReference type="GO" id="GO:0008270">
    <property type="term" value="F:zinc ion binding"/>
    <property type="evidence" value="ECO:0007669"/>
    <property type="project" value="UniProtKB-KW"/>
</dbReference>
<dbReference type="GO" id="GO:0006325">
    <property type="term" value="P:chromatin organization"/>
    <property type="evidence" value="ECO:0007669"/>
    <property type="project" value="UniProtKB-KW"/>
</dbReference>
<accession>A0A452R7T6</accession>
<dbReference type="Pfam" id="PF02820">
    <property type="entry name" value="MBT"/>
    <property type="match status" value="3"/>
</dbReference>
<keyword evidence="4" id="KW-0863">Zinc-finger</keyword>
<dbReference type="InterPro" id="IPR004092">
    <property type="entry name" value="Mbt"/>
</dbReference>
<comment type="subcellular location">
    <subcellularLocation>
        <location evidence="1">Nucleus</location>
    </subcellularLocation>
</comment>
<evidence type="ECO:0000256" key="9">
    <source>
        <dbReference type="ARBA" id="ARBA00023242"/>
    </source>
</evidence>
<reference evidence="12" key="2">
    <citation type="submission" date="2025-08" db="UniProtKB">
        <authorList>
            <consortium name="Ensembl"/>
        </authorList>
    </citation>
    <scope>IDENTIFICATION</scope>
</reference>
<feature type="repeat" description="MBT" evidence="10">
    <location>
        <begin position="244"/>
        <end position="351"/>
    </location>
</feature>
<dbReference type="SMART" id="SM00561">
    <property type="entry name" value="MBT"/>
    <property type="match status" value="3"/>
</dbReference>
<keyword evidence="3" id="KW-0677">Repeat</keyword>
<keyword evidence="9" id="KW-0539">Nucleus</keyword>
<dbReference type="InterPro" id="IPR047362">
    <property type="entry name" value="MBT_L3MBTL1_rpt3"/>
</dbReference>
<feature type="region of interest" description="Disordered" evidence="11">
    <location>
        <begin position="211"/>
        <end position="287"/>
    </location>
</feature>
<keyword evidence="6" id="KW-0156">Chromatin regulator</keyword>
<evidence type="ECO:0000256" key="3">
    <source>
        <dbReference type="ARBA" id="ARBA00022737"/>
    </source>
</evidence>
<dbReference type="GO" id="GO:0003682">
    <property type="term" value="F:chromatin binding"/>
    <property type="evidence" value="ECO:0007669"/>
    <property type="project" value="TreeGrafter"/>
</dbReference>
<dbReference type="Proteomes" id="UP000291022">
    <property type="component" value="Unassembled WGS sequence"/>
</dbReference>
<name>A0A452R7T6_URSAM</name>
<evidence type="ECO:0000256" key="1">
    <source>
        <dbReference type="ARBA" id="ARBA00004123"/>
    </source>
</evidence>
<dbReference type="PANTHER" id="PTHR12247:SF69">
    <property type="entry name" value="LETHAL(3)MALIGNANT BRAIN TUMOR-LIKE PROTEIN 1"/>
    <property type="match status" value="1"/>
</dbReference>
<organism evidence="12 13">
    <name type="scientific">Ursus americanus</name>
    <name type="common">American black bear</name>
    <name type="synonym">Euarctos americanus</name>
    <dbReference type="NCBI Taxonomy" id="9643"/>
    <lineage>
        <taxon>Eukaryota</taxon>
        <taxon>Metazoa</taxon>
        <taxon>Chordata</taxon>
        <taxon>Craniata</taxon>
        <taxon>Vertebrata</taxon>
        <taxon>Euteleostomi</taxon>
        <taxon>Mammalia</taxon>
        <taxon>Eutheria</taxon>
        <taxon>Laurasiatheria</taxon>
        <taxon>Carnivora</taxon>
        <taxon>Caniformia</taxon>
        <taxon>Ursidae</taxon>
        <taxon>Ursus</taxon>
    </lineage>
</organism>
<dbReference type="PANTHER" id="PTHR12247">
    <property type="entry name" value="POLYCOMB GROUP PROTEIN"/>
    <property type="match status" value="1"/>
</dbReference>
<keyword evidence="7" id="KW-0805">Transcription regulation</keyword>
<reference evidence="12" key="3">
    <citation type="submission" date="2025-09" db="UniProtKB">
        <authorList>
            <consortium name="Ensembl"/>
        </authorList>
    </citation>
    <scope>IDENTIFICATION</scope>
</reference>
<dbReference type="GO" id="GO:0042393">
    <property type="term" value="F:histone binding"/>
    <property type="evidence" value="ECO:0007669"/>
    <property type="project" value="TreeGrafter"/>
</dbReference>
<feature type="repeat" description="MBT" evidence="10">
    <location>
        <begin position="359"/>
        <end position="458"/>
    </location>
</feature>
<evidence type="ECO:0000313" key="12">
    <source>
        <dbReference type="Ensembl" id="ENSUAMP00000014710.1"/>
    </source>
</evidence>
<dbReference type="STRING" id="9643.ENSUAMP00000014710"/>
<evidence type="ECO:0000256" key="4">
    <source>
        <dbReference type="ARBA" id="ARBA00022771"/>
    </source>
</evidence>
<dbReference type="Ensembl" id="ENSUAMT00000016503.1">
    <property type="protein sequence ID" value="ENSUAMP00000014710.1"/>
    <property type="gene ID" value="ENSUAMG00000011811.1"/>
</dbReference>
<evidence type="ECO:0000256" key="11">
    <source>
        <dbReference type="SAM" id="MobiDB-lite"/>
    </source>
</evidence>
<sequence>MEMLRTLKGPSTGEVNVHLVARDSPGVVPGRTYFHLPTHMHGAGPPAGSATLALPSSALDVSCFPREPIHVAAPERVAGSVPVTATVLPQLSAGPAASSSATTVRLLEWTEAAAPPSGSGLRFRISEYAPLNMVGGEQPPSPELRPEGVAEYEDADLPQDPPEKPPQDPPEDDGTCQCQKCGPQQSAGPDPASSSNDDCPQLFQERSVIVENSSGQNSCTSASELLKPMKKRKRREYHSPSEEESEPEALKQEEGKDPEGQPTASTPESEEWSTSQPASGEKKEGWSWESYLEEQKAVTAPVSLFQDVCGYRLRLHFDGYSECHDFWINANSPDIHPAGWFEKTGHKLQPPKGYKEEEFSWSPYLRSTRAQAAPKHLFVSQSHSSPPLGFQVGMKLEAVDRMNPSLVCVASVTDVVDSRFLVHFDNWDDTYDYWCDPSSPYIHPVGWCQKQGKPLTPPQDYPDPDSFCWEKYLEETGASAVPTWAFKVRPPHSFLVNMKLEAVDRRNPALVRVASVEDVEDHRIKLHFDGWSHAYDFWIDADHPDIHPAGWCSKTGHPLQPPLRVYPSEPPLLMSDPTL</sequence>
<gene>
    <name evidence="12" type="primary">L3MBTL1</name>
</gene>
<evidence type="ECO:0000256" key="7">
    <source>
        <dbReference type="ARBA" id="ARBA00023015"/>
    </source>
</evidence>
<evidence type="ECO:0000256" key="6">
    <source>
        <dbReference type="ARBA" id="ARBA00022853"/>
    </source>
</evidence>
<dbReference type="PROSITE" id="PS51079">
    <property type="entry name" value="MBT"/>
    <property type="match status" value="3"/>
</dbReference>
<proteinExistence type="predicted"/>
<feature type="compositionally biased region" description="Basic and acidic residues" evidence="11">
    <location>
        <begin position="248"/>
        <end position="259"/>
    </location>
</feature>
<feature type="region of interest" description="Disordered" evidence="11">
    <location>
        <begin position="153"/>
        <end position="199"/>
    </location>
</feature>